<dbReference type="NCBIfam" id="TIGR02786">
    <property type="entry name" value="addB_alphas"/>
    <property type="match status" value="1"/>
</dbReference>
<sequence>MFEAHESRLFALPPGVDFPHALVAGLRAMLQGQPPEAMARITLYLNTTRMRRRVVQIFGQHGPGFMPRIRLVSNLAADMILPDLPPAVPTLRRKLQLTVLIDKLLEKLPDLAPRSALADLAESLTGLMSEMQGEGVGPEQVAALDVSDHSEHWARTRAFLTIISPFFTDANEPDSEGRQRRLALMLSELWQSSPPADPIIVAGSTGSRGTTALFMQAVARLPQGAIVLPGYDFDMPEQVWSGLADALTSEDHPQFRFQKLMSLIGAQPRDVALWHSTGAPSPDRNRVVSLALRPAPVTDQWLVEGPDLPDLPSAMQDVALMEAANPRQEALGIALILRDAAETGVPAALISPDRVLTRQVAAALDRWGIRPDDSAGIPLNQTAPGRFLRHIVRLPGQKLTSDMLLTVLKHPLTASAMERGQHLLLSRDLELKLRREGPAFPTGDDLITWAAAQRNEHALGWATALAGALDGLDMIGTLPLTDHVSHLRLLAERLSRGPAPQGTGELWNEVAGEAALQFMDELQAEAVHGGELTPGAFRDLFDSLISGKEVRAPMIAHPDVMIWGTLEARVQGAELVILAGLNDGTWPALPPPDPWLNRKMRLDAGLLLPERRIGLSAHDFQQAIAAPKVVLSRALRNAEAETVPSRWINRLTNLLDGLPMRGGPDALQAMRSRGKAWLDLAATMDRPLENAEPGLQPATRPAPRPPIAARPASLSLTRIETLIRDPYAIYADKVLNLRPLDPIRQTPDARDRGTVVHTVLERFVEERPAGENRQQARSRLLGLTKQVLEEQVPWPAARALWAARMERAADHFLNVDSATGGESVLVEGRGELTLQGLGFTLFGTPDRIDMLPDGKLHLIDYKTGSPPSEKEQKSFAKQLHLAALLAEEGGFKGLGPQQVAKITYVGLGSAGKVTEDDITPEKLEGVRDGLYHLIGSYARRGQGYPSRRAVFSERYPGDYDHLARFGEWEMTDPPDPQDVGEGHAP</sequence>
<feature type="domain" description="PD-(D/E)XK endonuclease-like" evidence="1">
    <location>
        <begin position="713"/>
        <end position="934"/>
    </location>
</feature>
<dbReference type="InterPro" id="IPR014153">
    <property type="entry name" value="Ds_break_AddB"/>
</dbReference>
<dbReference type="Proteomes" id="UP000481421">
    <property type="component" value="Unassembled WGS sequence"/>
</dbReference>
<dbReference type="Gene3D" id="3.90.320.10">
    <property type="match status" value="1"/>
</dbReference>
<evidence type="ECO:0000313" key="2">
    <source>
        <dbReference type="EMBL" id="NEX48114.1"/>
    </source>
</evidence>
<dbReference type="InterPro" id="IPR027417">
    <property type="entry name" value="P-loop_NTPase"/>
</dbReference>
<dbReference type="InterPro" id="IPR011604">
    <property type="entry name" value="PDDEXK-like_dom_sf"/>
</dbReference>
<dbReference type="RefSeq" id="WP_164614495.1">
    <property type="nucleotide sequence ID" value="NZ_JAAIKE010000007.1"/>
</dbReference>
<name>A0A6B3RPL7_9RHOB</name>
<dbReference type="Pfam" id="PF12705">
    <property type="entry name" value="PDDEXK_1"/>
    <property type="match status" value="1"/>
</dbReference>
<protein>
    <submittedName>
        <fullName evidence="2">Double-strand break repair protein AddB</fullName>
    </submittedName>
</protein>
<comment type="caution">
    <text evidence="2">The sequence shown here is derived from an EMBL/GenBank/DDBJ whole genome shotgun (WGS) entry which is preliminary data.</text>
</comment>
<dbReference type="AlphaFoldDB" id="A0A6B3RPL7"/>
<accession>A0A6B3RPL7</accession>
<evidence type="ECO:0000313" key="3">
    <source>
        <dbReference type="Proteomes" id="UP000481421"/>
    </source>
</evidence>
<dbReference type="InterPro" id="IPR011335">
    <property type="entry name" value="Restrct_endonuc-II-like"/>
</dbReference>
<dbReference type="SUPFAM" id="SSF52980">
    <property type="entry name" value="Restriction endonuclease-like"/>
    <property type="match status" value="1"/>
</dbReference>
<evidence type="ECO:0000259" key="1">
    <source>
        <dbReference type="Pfam" id="PF12705"/>
    </source>
</evidence>
<keyword evidence="3" id="KW-1185">Reference proteome</keyword>
<dbReference type="EMBL" id="JAAIKE010000007">
    <property type="protein sequence ID" value="NEX48114.1"/>
    <property type="molecule type" value="Genomic_DNA"/>
</dbReference>
<proteinExistence type="predicted"/>
<gene>
    <name evidence="2" type="primary">addB</name>
    <name evidence="2" type="ORF">G3572_18035</name>
</gene>
<dbReference type="InterPro" id="IPR038726">
    <property type="entry name" value="PDDEXK_AddAB-type"/>
</dbReference>
<reference evidence="2 3" key="1">
    <citation type="submission" date="2020-02" db="EMBL/GenBank/DDBJ databases">
        <title>Rhodobacter algicola sp. nov., isolated from microalga culture.</title>
        <authorList>
            <person name="Park C.-Y."/>
        </authorList>
    </citation>
    <scope>NUCLEOTIDE SEQUENCE [LARGE SCALE GENOMIC DNA]</scope>
    <source>
        <strain evidence="2 3">ETT8</strain>
    </source>
</reference>
<dbReference type="SUPFAM" id="SSF52540">
    <property type="entry name" value="P-loop containing nucleoside triphosphate hydrolases"/>
    <property type="match status" value="1"/>
</dbReference>
<organism evidence="2 3">
    <name type="scientific">Pseudotabrizicola algicola</name>
    <dbReference type="NCBI Taxonomy" id="2709381"/>
    <lineage>
        <taxon>Bacteria</taxon>
        <taxon>Pseudomonadati</taxon>
        <taxon>Pseudomonadota</taxon>
        <taxon>Alphaproteobacteria</taxon>
        <taxon>Rhodobacterales</taxon>
        <taxon>Paracoccaceae</taxon>
        <taxon>Pseudotabrizicola</taxon>
    </lineage>
</organism>